<organism evidence="2">
    <name type="scientific">viral metagenome</name>
    <dbReference type="NCBI Taxonomy" id="1070528"/>
    <lineage>
        <taxon>unclassified sequences</taxon>
        <taxon>metagenomes</taxon>
        <taxon>organismal metagenomes</taxon>
    </lineage>
</organism>
<protein>
    <submittedName>
        <fullName evidence="2">Uncharacterized protein</fullName>
    </submittedName>
</protein>
<dbReference type="AlphaFoldDB" id="A0A6C0IN02"/>
<accession>A0A6C0IN02</accession>
<proteinExistence type="predicted"/>
<feature type="transmembrane region" description="Helical" evidence="1">
    <location>
        <begin position="93"/>
        <end position="110"/>
    </location>
</feature>
<reference evidence="2" key="1">
    <citation type="journal article" date="2020" name="Nature">
        <title>Giant virus diversity and host interactions through global metagenomics.</title>
        <authorList>
            <person name="Schulz F."/>
            <person name="Roux S."/>
            <person name="Paez-Espino D."/>
            <person name="Jungbluth S."/>
            <person name="Walsh D.A."/>
            <person name="Denef V.J."/>
            <person name="McMahon K.D."/>
            <person name="Konstantinidis K.T."/>
            <person name="Eloe-Fadrosh E.A."/>
            <person name="Kyrpides N.C."/>
            <person name="Woyke T."/>
        </authorList>
    </citation>
    <scope>NUCLEOTIDE SEQUENCE</scope>
    <source>
        <strain evidence="2">GVMAG-M-3300024261-26</strain>
    </source>
</reference>
<keyword evidence="1" id="KW-0472">Membrane</keyword>
<sequence>MLTEKKSMKYFLFGCIPARLIIAFIPLYIANNLLFYYSIGLFAIGISFLYLYFTNTRLNAFEAGGKTWWAKYRIVHGMLYLLAGMFAAQKKRIASVPLFVDVIMGILLFTKQHSLDTNL</sequence>
<name>A0A6C0IN02_9ZZZZ</name>
<feature type="transmembrane region" description="Helical" evidence="1">
    <location>
        <begin position="10"/>
        <end position="29"/>
    </location>
</feature>
<keyword evidence="1" id="KW-0812">Transmembrane</keyword>
<keyword evidence="1" id="KW-1133">Transmembrane helix</keyword>
<evidence type="ECO:0000313" key="2">
    <source>
        <dbReference type="EMBL" id="QHT94601.1"/>
    </source>
</evidence>
<evidence type="ECO:0000256" key="1">
    <source>
        <dbReference type="SAM" id="Phobius"/>
    </source>
</evidence>
<dbReference type="EMBL" id="MN740228">
    <property type="protein sequence ID" value="QHT94601.1"/>
    <property type="molecule type" value="Genomic_DNA"/>
</dbReference>
<feature type="transmembrane region" description="Helical" evidence="1">
    <location>
        <begin position="35"/>
        <end position="53"/>
    </location>
</feature>